<gene>
    <name evidence="1" type="ORF">P5G49_16260</name>
</gene>
<comment type="caution">
    <text evidence="1">The sequence shown here is derived from an EMBL/GenBank/DDBJ whole genome shotgun (WGS) entry which is preliminary data.</text>
</comment>
<evidence type="ECO:0000313" key="1">
    <source>
        <dbReference type="EMBL" id="MDN4609016.1"/>
    </source>
</evidence>
<keyword evidence="2" id="KW-1185">Reference proteome</keyword>
<reference evidence="1" key="1">
    <citation type="submission" date="2023-03" db="EMBL/GenBank/DDBJ databases">
        <title>MT1 and MT2 Draft Genomes of Novel Species.</title>
        <authorList>
            <person name="Venkateswaran K."/>
        </authorList>
    </citation>
    <scope>NUCLEOTIDE SEQUENCE</scope>
    <source>
        <strain evidence="1">F6_3S_P_2</strain>
    </source>
</reference>
<accession>A0ABT8JWS8</accession>
<dbReference type="RefSeq" id="WP_301245524.1">
    <property type="nucleotide sequence ID" value="NZ_JAROCC010000018.1"/>
</dbReference>
<sequence>MTENTNIAHRGPIFDLLASLTPGESIEEVFINGKKESVETFASFNRFTGLVTFVKGNNEVLLVDYRRIDAIQR</sequence>
<proteinExistence type="predicted"/>
<name>A0ABT8JWS8_9BACL</name>
<organism evidence="1 2">
    <name type="scientific">Sporosarcina highlanderae</name>
    <dbReference type="NCBI Taxonomy" id="3035916"/>
    <lineage>
        <taxon>Bacteria</taxon>
        <taxon>Bacillati</taxon>
        <taxon>Bacillota</taxon>
        <taxon>Bacilli</taxon>
        <taxon>Bacillales</taxon>
        <taxon>Caryophanaceae</taxon>
        <taxon>Sporosarcina</taxon>
    </lineage>
</organism>
<protein>
    <submittedName>
        <fullName evidence="1">Uncharacterized protein</fullName>
    </submittedName>
</protein>
<dbReference type="EMBL" id="JAROCC010000018">
    <property type="protein sequence ID" value="MDN4609016.1"/>
    <property type="molecule type" value="Genomic_DNA"/>
</dbReference>
<evidence type="ECO:0000313" key="2">
    <source>
        <dbReference type="Proteomes" id="UP001175097"/>
    </source>
</evidence>
<dbReference type="Proteomes" id="UP001175097">
    <property type="component" value="Unassembled WGS sequence"/>
</dbReference>